<evidence type="ECO:0000256" key="1">
    <source>
        <dbReference type="SAM" id="MobiDB-lite"/>
    </source>
</evidence>
<accession>A0A194V3N8</accession>
<name>A0A194V3N8_CYTMA</name>
<proteinExistence type="predicted"/>
<keyword evidence="3" id="KW-1185">Reference proteome</keyword>
<evidence type="ECO:0000313" key="3">
    <source>
        <dbReference type="Proteomes" id="UP000078576"/>
    </source>
</evidence>
<protein>
    <submittedName>
        <fullName evidence="2">Uncharacterized protein</fullName>
    </submittedName>
</protein>
<reference evidence="3" key="1">
    <citation type="submission" date="2014-12" db="EMBL/GenBank/DDBJ databases">
        <title>Genome Sequence of Valsa Canker Pathogens Uncovers a Specific Adaption of Colonization on Woody Bark.</title>
        <authorList>
            <person name="Yin Z."/>
            <person name="Liu H."/>
            <person name="Gao X."/>
            <person name="Li Z."/>
            <person name="Song N."/>
            <person name="Ke X."/>
            <person name="Dai Q."/>
            <person name="Wu Y."/>
            <person name="Sun Y."/>
            <person name="Xu J.-R."/>
            <person name="Kang Z.K."/>
            <person name="Wang L."/>
            <person name="Huang L."/>
        </authorList>
    </citation>
    <scope>NUCLEOTIDE SEQUENCE [LARGE SCALE GENOMIC DNA]</scope>
    <source>
        <strain evidence="3">SXYL134</strain>
    </source>
</reference>
<sequence length="256" mass="27906">MLHGFVEAGHSLNSEDEREMLGVVVDILCVLNLISQLARDSLRLRITAKLNSLRNQSLSNNREDTLQCSLLNKQRLKTVTRRGVQQLRDNIPRGDQLDRPVRHAALLQRSRDSRRDSHEAVRALLSSLQNRRIAGLDSQTGNVGDDLGPRLKDDKQHADGTRQALQHQAVVQLRPQGNHADGVVEAPDVQDALEHVLPLALLAQVQPRHERLAELAVGGGLPGGLHVLGIGGEDLVPRGDEGVVYGCQGVIPCGDG</sequence>
<dbReference type="Proteomes" id="UP000078576">
    <property type="component" value="Unassembled WGS sequence"/>
</dbReference>
<feature type="region of interest" description="Disordered" evidence="1">
    <location>
        <begin position="136"/>
        <end position="161"/>
    </location>
</feature>
<evidence type="ECO:0000313" key="2">
    <source>
        <dbReference type="EMBL" id="KUI58518.1"/>
    </source>
</evidence>
<dbReference type="EMBL" id="KN714714">
    <property type="protein sequence ID" value="KUI58518.1"/>
    <property type="molecule type" value="Genomic_DNA"/>
</dbReference>
<feature type="compositionally biased region" description="Basic and acidic residues" evidence="1">
    <location>
        <begin position="147"/>
        <end position="160"/>
    </location>
</feature>
<dbReference type="AlphaFoldDB" id="A0A194V3N8"/>
<gene>
    <name evidence="2" type="ORF">VP1G_11061</name>
</gene>
<organism evidence="2 3">
    <name type="scientific">Cytospora mali</name>
    <name type="common">Apple Valsa canker fungus</name>
    <name type="synonym">Valsa mali</name>
    <dbReference type="NCBI Taxonomy" id="578113"/>
    <lineage>
        <taxon>Eukaryota</taxon>
        <taxon>Fungi</taxon>
        <taxon>Dikarya</taxon>
        <taxon>Ascomycota</taxon>
        <taxon>Pezizomycotina</taxon>
        <taxon>Sordariomycetes</taxon>
        <taxon>Sordariomycetidae</taxon>
        <taxon>Diaporthales</taxon>
        <taxon>Cytosporaceae</taxon>
        <taxon>Cytospora</taxon>
    </lineage>
</organism>